<reference evidence="2" key="2">
    <citation type="journal article" date="2021" name="PeerJ">
        <title>Extensive microbial diversity within the chicken gut microbiome revealed by metagenomics and culture.</title>
        <authorList>
            <person name="Gilroy R."/>
            <person name="Ravi A."/>
            <person name="Getino M."/>
            <person name="Pursley I."/>
            <person name="Horton D.L."/>
            <person name="Alikhan N.F."/>
            <person name="Baker D."/>
            <person name="Gharbi K."/>
            <person name="Hall N."/>
            <person name="Watson M."/>
            <person name="Adriaenssens E.M."/>
            <person name="Foster-Nyarko E."/>
            <person name="Jarju S."/>
            <person name="Secka A."/>
            <person name="Antonio M."/>
            <person name="Oren A."/>
            <person name="Chaudhuri R.R."/>
            <person name="La Ragione R."/>
            <person name="Hildebrand F."/>
            <person name="Pallen M.J."/>
        </authorList>
    </citation>
    <scope>NUCLEOTIDE SEQUENCE</scope>
    <source>
        <strain evidence="2">CHK123-3438</strain>
    </source>
</reference>
<feature type="transmembrane region" description="Helical" evidence="1">
    <location>
        <begin position="312"/>
        <end position="332"/>
    </location>
</feature>
<evidence type="ECO:0000313" key="3">
    <source>
        <dbReference type="Proteomes" id="UP000886860"/>
    </source>
</evidence>
<feature type="non-terminal residue" evidence="2">
    <location>
        <position position="352"/>
    </location>
</feature>
<evidence type="ECO:0000313" key="2">
    <source>
        <dbReference type="EMBL" id="HIT41792.1"/>
    </source>
</evidence>
<keyword evidence="1" id="KW-1133">Transmembrane helix</keyword>
<dbReference type="Proteomes" id="UP000886860">
    <property type="component" value="Unassembled WGS sequence"/>
</dbReference>
<name>A0A9D1GIK1_9FIRM</name>
<keyword evidence="1" id="KW-0812">Transmembrane</keyword>
<dbReference type="EMBL" id="DVKS01000117">
    <property type="protein sequence ID" value="HIT41792.1"/>
    <property type="molecule type" value="Genomic_DNA"/>
</dbReference>
<accession>A0A9D1GIK1</accession>
<dbReference type="Gene3D" id="6.10.340.10">
    <property type="match status" value="1"/>
</dbReference>
<evidence type="ECO:0000256" key="1">
    <source>
        <dbReference type="SAM" id="Phobius"/>
    </source>
</evidence>
<gene>
    <name evidence="2" type="ORF">IAB60_06805</name>
</gene>
<reference evidence="2" key="1">
    <citation type="submission" date="2020-10" db="EMBL/GenBank/DDBJ databases">
        <authorList>
            <person name="Gilroy R."/>
        </authorList>
    </citation>
    <scope>NUCLEOTIDE SEQUENCE</scope>
    <source>
        <strain evidence="2">CHK123-3438</strain>
    </source>
</reference>
<protein>
    <submittedName>
        <fullName evidence="2">Cache domain-containing protein</fullName>
    </submittedName>
</protein>
<comment type="caution">
    <text evidence="2">The sequence shown here is derived from an EMBL/GenBank/DDBJ whole genome shotgun (WGS) entry which is preliminary data.</text>
</comment>
<sequence>MEKKKKEFRLGMFHKFTLVILVSGLVPMLILTTVLFRTMLVQYRQVITDTYQQAVISVGSRIDNMLSAYNTITKMPYYYNFSSQENAMNYMTFDNFRQIVYGIGYAPETMEEERKSDMEGFLRNLMSTDYYITAAHFIGKDLNGNEISFHVNFWGNYFYTLDPFYEAVDREHTDQSSRDMMLYPIHRHNYLSGSYSTEVFTVARNYYDLRGSIQDMNYVGTLYLDIDARKVSSLIDSVDFLRDEKLYVLWPDGTCFYSNQPEAIGQKLDRESMSNEPGMMLLQAPSSEYGVETVVEIDTKTAFAPIQNLYRIMYLLLALSIAALAAGSVFFSRKLTGPLTEMMQQMKRVETG</sequence>
<organism evidence="2 3">
    <name type="scientific">Candidatus Caccovicinus merdipullorum</name>
    <dbReference type="NCBI Taxonomy" id="2840724"/>
    <lineage>
        <taxon>Bacteria</taxon>
        <taxon>Bacillati</taxon>
        <taxon>Bacillota</taxon>
        <taxon>Clostridia</taxon>
        <taxon>Eubacteriales</taxon>
        <taxon>Candidatus Caccovicinus</taxon>
    </lineage>
</organism>
<proteinExistence type="predicted"/>
<keyword evidence="1" id="KW-0472">Membrane</keyword>
<feature type="transmembrane region" description="Helical" evidence="1">
    <location>
        <begin position="12"/>
        <end position="36"/>
    </location>
</feature>
<dbReference type="AlphaFoldDB" id="A0A9D1GIK1"/>